<name>A0A9X1HLS6_9BACT</name>
<dbReference type="PANTHER" id="PTHR43190:SF3">
    <property type="entry name" value="N-ACETYL-D-GLUCOSAMINE KINASE"/>
    <property type="match status" value="1"/>
</dbReference>
<proteinExistence type="predicted"/>
<gene>
    <name evidence="1" type="ORF">LDX50_05720</name>
</gene>
<protein>
    <submittedName>
        <fullName evidence="1">N-acetylglucosamine kinase</fullName>
    </submittedName>
</protein>
<reference evidence="1" key="1">
    <citation type="submission" date="2021-09" db="EMBL/GenBank/DDBJ databases">
        <title>Fulvivirga sp. isolated from coastal sediment.</title>
        <authorList>
            <person name="Yu H."/>
        </authorList>
    </citation>
    <scope>NUCLEOTIDE SEQUENCE</scope>
    <source>
        <strain evidence="1">1062</strain>
    </source>
</reference>
<dbReference type="RefSeq" id="WP_225697449.1">
    <property type="nucleotide sequence ID" value="NZ_JAIXNE010000001.1"/>
</dbReference>
<sequence>MILIADSGSSKTAWRLRGPDGEISQYLTDGLNPVHKDVEALASILKDQLVRDLPVEEALIQEVYFYGAGCVPGLPSERLAGVLKNLFPEAHVEVSDDLLAVARGVCGHEAGIACILGTGTNSCFYDGQEIASKVPALGYILGDEGGGAWLGKELLAAYLRKELPAGIHDAFVKRFNLDRSQIIDKVYSGGNAAFYLAGFSKFIFHHREDPFLYKLVYRGFSIFLEKNVKRYENFEKYPVHFSGSVGFYYSTILRKAASDHGVFVKNIVEGPIAGLTLYHQK</sequence>
<dbReference type="InterPro" id="IPR043129">
    <property type="entry name" value="ATPase_NBD"/>
</dbReference>
<dbReference type="CDD" id="cd24079">
    <property type="entry name" value="ASKHA_NBD_PG1100-like"/>
    <property type="match status" value="1"/>
</dbReference>
<accession>A0A9X1HLS6</accession>
<dbReference type="Proteomes" id="UP001139409">
    <property type="component" value="Unassembled WGS sequence"/>
</dbReference>
<dbReference type="EMBL" id="JAIXNE010000001">
    <property type="protein sequence ID" value="MCA6074355.1"/>
    <property type="molecule type" value="Genomic_DNA"/>
</dbReference>
<organism evidence="1 2">
    <name type="scientific">Fulvivirga sedimenti</name>
    <dbReference type="NCBI Taxonomy" id="2879465"/>
    <lineage>
        <taxon>Bacteria</taxon>
        <taxon>Pseudomonadati</taxon>
        <taxon>Bacteroidota</taxon>
        <taxon>Cytophagia</taxon>
        <taxon>Cytophagales</taxon>
        <taxon>Fulvivirgaceae</taxon>
        <taxon>Fulvivirga</taxon>
    </lineage>
</organism>
<dbReference type="Gene3D" id="1.10.720.160">
    <property type="match status" value="1"/>
</dbReference>
<keyword evidence="2" id="KW-1185">Reference proteome</keyword>
<keyword evidence="1" id="KW-0418">Kinase</keyword>
<dbReference type="InterPro" id="IPR052519">
    <property type="entry name" value="Euk-type_GlcNAc_Kinase"/>
</dbReference>
<dbReference type="SUPFAM" id="SSF53067">
    <property type="entry name" value="Actin-like ATPase domain"/>
    <property type="match status" value="2"/>
</dbReference>
<keyword evidence="1" id="KW-0808">Transferase</keyword>
<dbReference type="GO" id="GO:0016301">
    <property type="term" value="F:kinase activity"/>
    <property type="evidence" value="ECO:0007669"/>
    <property type="project" value="UniProtKB-KW"/>
</dbReference>
<evidence type="ECO:0000313" key="1">
    <source>
        <dbReference type="EMBL" id="MCA6074355.1"/>
    </source>
</evidence>
<dbReference type="AlphaFoldDB" id="A0A9X1HLS6"/>
<dbReference type="PANTHER" id="PTHR43190">
    <property type="entry name" value="N-ACETYL-D-GLUCOSAMINE KINASE"/>
    <property type="match status" value="1"/>
</dbReference>
<comment type="caution">
    <text evidence="1">The sequence shown here is derived from an EMBL/GenBank/DDBJ whole genome shotgun (WGS) entry which is preliminary data.</text>
</comment>
<dbReference type="Gene3D" id="3.30.420.40">
    <property type="match status" value="2"/>
</dbReference>
<evidence type="ECO:0000313" key="2">
    <source>
        <dbReference type="Proteomes" id="UP001139409"/>
    </source>
</evidence>